<dbReference type="STRING" id="1354304.XPG1_2020"/>
<proteinExistence type="predicted"/>
<dbReference type="AlphaFoldDB" id="A0A068R6C4"/>
<dbReference type="KEGG" id="xpo:XPG1_2020"/>
<reference evidence="1 2" key="1">
    <citation type="submission" date="2013-07" db="EMBL/GenBank/DDBJ databases">
        <authorList>
            <person name="Genoscope - CEA"/>
        </authorList>
    </citation>
    <scope>NUCLEOTIDE SEQUENCE [LARGE SCALE GENOMIC DNA]</scope>
    <source>
        <strain evidence="1 2">G6</strain>
    </source>
</reference>
<evidence type="ECO:0000313" key="1">
    <source>
        <dbReference type="EMBL" id="CDG21675.1"/>
    </source>
</evidence>
<sequence length="80" mass="8908">MRNMNARLITPCGENSVSLGQPNIKDYLRLIALNIEESMLEAGATPGKDYTFIDIYKMAMQYVSVNSVVGGEPISFQNMF</sequence>
<gene>
    <name evidence="1" type="ORF">XPG1_2020</name>
</gene>
<accession>A0A068R6C4</accession>
<evidence type="ECO:0000313" key="2">
    <source>
        <dbReference type="Proteomes" id="UP000032735"/>
    </source>
</evidence>
<protein>
    <submittedName>
        <fullName evidence="1">Uncharacterized protein</fullName>
    </submittedName>
</protein>
<name>A0A068R6C4_9GAMM</name>
<keyword evidence="2" id="KW-1185">Reference proteome</keyword>
<dbReference type="Proteomes" id="UP000032735">
    <property type="component" value="Chromosome"/>
</dbReference>
<organism evidence="1 2">
    <name type="scientific">Xenorhabdus poinarii G6</name>
    <dbReference type="NCBI Taxonomy" id="1354304"/>
    <lineage>
        <taxon>Bacteria</taxon>
        <taxon>Pseudomonadati</taxon>
        <taxon>Pseudomonadota</taxon>
        <taxon>Gammaproteobacteria</taxon>
        <taxon>Enterobacterales</taxon>
        <taxon>Morganellaceae</taxon>
        <taxon>Xenorhabdus</taxon>
    </lineage>
</organism>
<dbReference type="HOGENOM" id="CLU_2637232_0_0_6"/>
<dbReference type="EMBL" id="FO704551">
    <property type="protein sequence ID" value="CDG21675.1"/>
    <property type="molecule type" value="Genomic_DNA"/>
</dbReference>